<feature type="region of interest" description="Disordered" evidence="1">
    <location>
        <begin position="50"/>
        <end position="69"/>
    </location>
</feature>
<keyword evidence="3" id="KW-1185">Reference proteome</keyword>
<gene>
    <name evidence="2" type="ORF">R3P38DRAFT_2794105</name>
</gene>
<accession>A0AAW0AB51</accession>
<comment type="caution">
    <text evidence="2">The sequence shown here is derived from an EMBL/GenBank/DDBJ whole genome shotgun (WGS) entry which is preliminary data.</text>
</comment>
<dbReference type="AlphaFoldDB" id="A0AAW0AB51"/>
<dbReference type="Proteomes" id="UP001362999">
    <property type="component" value="Unassembled WGS sequence"/>
</dbReference>
<reference evidence="2 3" key="1">
    <citation type="journal article" date="2024" name="J Genomics">
        <title>Draft genome sequencing and assembly of Favolaschia claudopus CIRM-BRFM 2984 isolated from oak limbs.</title>
        <authorList>
            <person name="Navarro D."/>
            <person name="Drula E."/>
            <person name="Chaduli D."/>
            <person name="Cazenave R."/>
            <person name="Ahrendt S."/>
            <person name="Wang J."/>
            <person name="Lipzen A."/>
            <person name="Daum C."/>
            <person name="Barry K."/>
            <person name="Grigoriev I.V."/>
            <person name="Favel A."/>
            <person name="Rosso M.N."/>
            <person name="Martin F."/>
        </authorList>
    </citation>
    <scope>NUCLEOTIDE SEQUENCE [LARGE SCALE GENOMIC DNA]</scope>
    <source>
        <strain evidence="2 3">CIRM-BRFM 2984</strain>
    </source>
</reference>
<protein>
    <submittedName>
        <fullName evidence="2">Uncharacterized protein</fullName>
    </submittedName>
</protein>
<evidence type="ECO:0000313" key="3">
    <source>
        <dbReference type="Proteomes" id="UP001362999"/>
    </source>
</evidence>
<feature type="region of interest" description="Disordered" evidence="1">
    <location>
        <begin position="363"/>
        <end position="382"/>
    </location>
</feature>
<proteinExistence type="predicted"/>
<organism evidence="2 3">
    <name type="scientific">Favolaschia claudopus</name>
    <dbReference type="NCBI Taxonomy" id="2862362"/>
    <lineage>
        <taxon>Eukaryota</taxon>
        <taxon>Fungi</taxon>
        <taxon>Dikarya</taxon>
        <taxon>Basidiomycota</taxon>
        <taxon>Agaricomycotina</taxon>
        <taxon>Agaricomycetes</taxon>
        <taxon>Agaricomycetidae</taxon>
        <taxon>Agaricales</taxon>
        <taxon>Marasmiineae</taxon>
        <taxon>Mycenaceae</taxon>
        <taxon>Favolaschia</taxon>
    </lineage>
</organism>
<feature type="compositionally biased region" description="Basic and acidic residues" evidence="1">
    <location>
        <begin position="16"/>
        <end position="26"/>
    </location>
</feature>
<feature type="region of interest" description="Disordered" evidence="1">
    <location>
        <begin position="16"/>
        <end position="41"/>
    </location>
</feature>
<name>A0AAW0AB51_9AGAR</name>
<evidence type="ECO:0000256" key="1">
    <source>
        <dbReference type="SAM" id="MobiDB-lite"/>
    </source>
</evidence>
<dbReference type="EMBL" id="JAWWNJ010000076">
    <property type="protein sequence ID" value="KAK7006381.1"/>
    <property type="molecule type" value="Genomic_DNA"/>
</dbReference>
<evidence type="ECO:0000313" key="2">
    <source>
        <dbReference type="EMBL" id="KAK7006381.1"/>
    </source>
</evidence>
<sequence>MERIRILLRDKEYRCKTSGERERVSEPSRSTRSGMAGGRDAVRLTYGVSRESEFEKSREDGVNEEERGLGGKAAQCRGIGARAGGTPRAAVRVESGIGARDNIEGVESDVESEMGRSGEQRGYEQRWLAVPRSCRIEPKKNVGERGSGALLALKAKRRRNWAVRRRVECVVEGGGGIGREGGERMTVDLGGESGEFDSMRSKAGVRVVAGEGGGRGGKVGVDDVEGVAIYSHLGQFFVDTDNVSSLASASTALTSTRSIGGCGVEEQGLPVELLGGPAQSSNVEIPLSDCLDTPSDTSPAASDWDRANQLDNDIRTACDFRRVVSIQSIRHSPQLYSAPYMSLSDAWMPLPLSYMKQFESTSKPTGVGHAYAKSTDTRRRLRHSPPVPSLILLTDVERWQGLISMQRAMHRASLTCSIHGQHGRGLFKTEPTRHGVSMASCLRRGYESLMHLSQAMCVGCQEGTAISSLFLGRALRHDLENLIFPLDALNFGPSGASRVNLADNYCLLLGMPSAQFECASIRRQLVKRIVFPDTQRQWNLGSDVHGTNAYVPYVLL</sequence>